<feature type="transmembrane region" description="Helical" evidence="7">
    <location>
        <begin position="48"/>
        <end position="67"/>
    </location>
</feature>
<evidence type="ECO:0008006" key="10">
    <source>
        <dbReference type="Google" id="ProtNLM"/>
    </source>
</evidence>
<feature type="transmembrane region" description="Helical" evidence="7">
    <location>
        <begin position="20"/>
        <end position="42"/>
    </location>
</feature>
<sequence>MTNSTDLNQLNKRSVRGGAITLVSQVATVITQLASTVVLARMLTPDDYGVMGMVLSFVALAALFKDLGLSSAAIQKADLTIAQQSNLFWVNALFGLFLTLVFAASAPLVSWFYDRPDLLGMTLLLSMTFVLGGLSAQHNAMMIRHMHFGRQAIVNITAIAATFAVSVALASLDYGYWALGWGHVAGAAARTLLIWTFSPFVPGGWKRGVGTMDMIWFGANVTGFNFVNYFSRNLDNILIGKFVGADALGIYGRAYQLMLFPVQNLRGPIETVTYPALCRLQDSPEEWRQYHMQTLRVLAFLTMPLVAWMFLVAEPLILLLLGEAWAGVVPIFQILAIVAFIQPCASMVGSVMLSLGRSQRLLWQGASVAVVMCFAFAIGVNWGAIGVASAYAVAMYLVLVPMLMTAYYDTSMTLGDFFKSVSIPMFISLAALSAAEAARHFASVSNSVTEIMLVTGVYVFVGLGSLVMLPGRRKLMSDLRKIFRPK</sequence>
<dbReference type="InterPro" id="IPR050833">
    <property type="entry name" value="Poly_Biosynth_Transport"/>
</dbReference>
<comment type="subcellular location">
    <subcellularLocation>
        <location evidence="1">Cell membrane</location>
        <topology evidence="1">Multi-pass membrane protein</topology>
    </subcellularLocation>
</comment>
<evidence type="ECO:0000256" key="4">
    <source>
        <dbReference type="ARBA" id="ARBA00022692"/>
    </source>
</evidence>
<evidence type="ECO:0000256" key="1">
    <source>
        <dbReference type="ARBA" id="ARBA00004651"/>
    </source>
</evidence>
<organism evidence="8 9">
    <name type="scientific">Thioclava pacifica DSM 10166</name>
    <dbReference type="NCBI Taxonomy" id="1353537"/>
    <lineage>
        <taxon>Bacteria</taxon>
        <taxon>Pseudomonadati</taxon>
        <taxon>Pseudomonadota</taxon>
        <taxon>Alphaproteobacteria</taxon>
        <taxon>Rhodobacterales</taxon>
        <taxon>Paracoccaceae</taxon>
        <taxon>Thioclava</taxon>
    </lineage>
</organism>
<feature type="transmembrane region" description="Helical" evidence="7">
    <location>
        <begin position="297"/>
        <end position="321"/>
    </location>
</feature>
<feature type="transmembrane region" description="Helical" evidence="7">
    <location>
        <begin position="88"/>
        <end position="113"/>
    </location>
</feature>
<dbReference type="Pfam" id="PF13440">
    <property type="entry name" value="Polysacc_synt_3"/>
    <property type="match status" value="1"/>
</dbReference>
<gene>
    <name evidence="8" type="ORF">TP2_17330</name>
</gene>
<evidence type="ECO:0000256" key="7">
    <source>
        <dbReference type="SAM" id="Phobius"/>
    </source>
</evidence>
<dbReference type="PANTHER" id="PTHR30250:SF10">
    <property type="entry name" value="LIPOPOLYSACCHARIDE BIOSYNTHESIS PROTEIN WZXC"/>
    <property type="match status" value="1"/>
</dbReference>
<dbReference type="EMBL" id="AUND01000009">
    <property type="protein sequence ID" value="KEO54697.1"/>
    <property type="molecule type" value="Genomic_DNA"/>
</dbReference>
<feature type="transmembrane region" description="Helical" evidence="7">
    <location>
        <begin position="420"/>
        <end position="439"/>
    </location>
</feature>
<keyword evidence="4 7" id="KW-0812">Transmembrane</keyword>
<dbReference type="GO" id="GO:0005886">
    <property type="term" value="C:plasma membrane"/>
    <property type="evidence" value="ECO:0007669"/>
    <property type="project" value="UniProtKB-SubCell"/>
</dbReference>
<dbReference type="Proteomes" id="UP000027432">
    <property type="component" value="Unassembled WGS sequence"/>
</dbReference>
<evidence type="ECO:0000256" key="6">
    <source>
        <dbReference type="ARBA" id="ARBA00023136"/>
    </source>
</evidence>
<feature type="transmembrane region" description="Helical" evidence="7">
    <location>
        <begin position="327"/>
        <end position="349"/>
    </location>
</feature>
<reference evidence="8 9" key="1">
    <citation type="submission" date="2013-07" db="EMBL/GenBank/DDBJ databases">
        <title>Thioclava pacifica DSM 10166 Genome Sequencing.</title>
        <authorList>
            <person name="Lai Q."/>
            <person name="Shao Z."/>
        </authorList>
    </citation>
    <scope>NUCLEOTIDE SEQUENCE [LARGE SCALE GENOMIC DNA]</scope>
    <source>
        <strain evidence="8 9">DSM 10166</strain>
    </source>
</reference>
<proteinExistence type="inferred from homology"/>
<evidence type="ECO:0000256" key="3">
    <source>
        <dbReference type="ARBA" id="ARBA00022475"/>
    </source>
</evidence>
<keyword evidence="6 7" id="KW-0472">Membrane</keyword>
<evidence type="ECO:0000256" key="5">
    <source>
        <dbReference type="ARBA" id="ARBA00022989"/>
    </source>
</evidence>
<dbReference type="eggNOG" id="COG2244">
    <property type="taxonomic scope" value="Bacteria"/>
</dbReference>
<keyword evidence="3" id="KW-1003">Cell membrane</keyword>
<keyword evidence="5 7" id="KW-1133">Transmembrane helix</keyword>
<evidence type="ECO:0000256" key="2">
    <source>
        <dbReference type="ARBA" id="ARBA00007430"/>
    </source>
</evidence>
<keyword evidence="9" id="KW-1185">Reference proteome</keyword>
<dbReference type="PANTHER" id="PTHR30250">
    <property type="entry name" value="PST FAMILY PREDICTED COLANIC ACID TRANSPORTER"/>
    <property type="match status" value="1"/>
</dbReference>
<dbReference type="AlphaFoldDB" id="A0A074JZE4"/>
<evidence type="ECO:0000313" key="8">
    <source>
        <dbReference type="EMBL" id="KEO54697.1"/>
    </source>
</evidence>
<accession>A0A074JZE4</accession>
<dbReference type="STRING" id="1353537.TP2_17330"/>
<feature type="transmembrane region" description="Helical" evidence="7">
    <location>
        <begin position="152"/>
        <end position="172"/>
    </location>
</feature>
<feature type="transmembrane region" description="Helical" evidence="7">
    <location>
        <begin position="388"/>
        <end position="408"/>
    </location>
</feature>
<evidence type="ECO:0000313" key="9">
    <source>
        <dbReference type="Proteomes" id="UP000027432"/>
    </source>
</evidence>
<feature type="transmembrane region" description="Helical" evidence="7">
    <location>
        <begin position="119"/>
        <end position="140"/>
    </location>
</feature>
<protein>
    <recommendedName>
        <fullName evidence="10">Polysaccharide biosynthesis protein C-terminal domain-containing protein</fullName>
    </recommendedName>
</protein>
<dbReference type="CDD" id="cd13127">
    <property type="entry name" value="MATE_tuaB_like"/>
    <property type="match status" value="1"/>
</dbReference>
<feature type="transmembrane region" description="Helical" evidence="7">
    <location>
        <begin position="451"/>
        <end position="471"/>
    </location>
</feature>
<name>A0A074JZE4_9RHOB</name>
<comment type="similarity">
    <text evidence="2">Belongs to the polysaccharide synthase family.</text>
</comment>
<feature type="transmembrane region" description="Helical" evidence="7">
    <location>
        <begin position="361"/>
        <end position="382"/>
    </location>
</feature>
<comment type="caution">
    <text evidence="8">The sequence shown here is derived from an EMBL/GenBank/DDBJ whole genome shotgun (WGS) entry which is preliminary data.</text>
</comment>
<dbReference type="RefSeq" id="WP_051692226.1">
    <property type="nucleotide sequence ID" value="NZ_AUND01000009.1"/>
</dbReference>